<dbReference type="PANTHER" id="PTHR43726:SF1">
    <property type="entry name" value="BIOTIN SYNTHASE"/>
    <property type="match status" value="1"/>
</dbReference>
<keyword evidence="1" id="KW-0949">S-adenosyl-L-methionine</keyword>
<keyword evidence="3" id="KW-0408">Iron</keyword>
<dbReference type="AlphaFoldDB" id="A0A2V2N1F6"/>
<organism evidence="6 7">
    <name type="scientific">Methanospirillum stamsii</name>
    <dbReference type="NCBI Taxonomy" id="1277351"/>
    <lineage>
        <taxon>Archaea</taxon>
        <taxon>Methanobacteriati</taxon>
        <taxon>Methanobacteriota</taxon>
        <taxon>Stenosarchaea group</taxon>
        <taxon>Methanomicrobia</taxon>
        <taxon>Methanomicrobiales</taxon>
        <taxon>Methanospirillaceae</taxon>
        <taxon>Methanospirillum</taxon>
    </lineage>
</organism>
<comment type="caution">
    <text evidence="6">The sequence shown here is derived from an EMBL/GenBank/DDBJ whole genome shotgun (WGS) entry which is preliminary data.</text>
</comment>
<dbReference type="InterPro" id="IPR034422">
    <property type="entry name" value="HydE/PylB-like"/>
</dbReference>
<dbReference type="InterPro" id="IPR013785">
    <property type="entry name" value="Aldolase_TIM"/>
</dbReference>
<evidence type="ECO:0000313" key="6">
    <source>
        <dbReference type="EMBL" id="PWR72405.1"/>
    </source>
</evidence>
<gene>
    <name evidence="6" type="ORF">DLD82_12520</name>
</gene>
<dbReference type="Pfam" id="PF04055">
    <property type="entry name" value="Radical_SAM"/>
    <property type="match status" value="1"/>
</dbReference>
<keyword evidence="4" id="KW-0411">Iron-sulfur</keyword>
<sequence>MWADLKARLLYAGKVRITGEEADTFIARSRAGPGAGGAGSVFFSMNGRRVRLTLSKTAGAEIVHKGNGQAILLFEGQEYTGVLEKPGHHCPRQAYLTVTGSCVYRCRYCNVWRNPGTRRSIDEIEQMVSDVFPDIDAISLTSGVLTDTREEEDYVLGVVRRLRHFNLPIGVSIYPSPGTSERLKDAGATEVKFNLEAATAELFSLMCPKMNREDAISALLAAVSIFGKDHVFSNIILGLGETDEEMTACIENLCRHGIMPVIRPLTPGGDLVHYQPPGPERIVRIARILEQNLLRYGLDPKNALTMCPACTGCDLIPGRDT</sequence>
<feature type="domain" description="Radical SAM core" evidence="5">
    <location>
        <begin position="88"/>
        <end position="301"/>
    </location>
</feature>
<protein>
    <submittedName>
        <fullName evidence="6">Radical SAM protein</fullName>
    </submittedName>
</protein>
<evidence type="ECO:0000256" key="3">
    <source>
        <dbReference type="ARBA" id="ARBA00023004"/>
    </source>
</evidence>
<dbReference type="SUPFAM" id="SSF102114">
    <property type="entry name" value="Radical SAM enzymes"/>
    <property type="match status" value="1"/>
</dbReference>
<dbReference type="Gene3D" id="3.20.20.70">
    <property type="entry name" value="Aldolase class I"/>
    <property type="match status" value="1"/>
</dbReference>
<dbReference type="GeneID" id="97608326"/>
<evidence type="ECO:0000256" key="1">
    <source>
        <dbReference type="ARBA" id="ARBA00022691"/>
    </source>
</evidence>
<dbReference type="SMART" id="SM00729">
    <property type="entry name" value="Elp3"/>
    <property type="match status" value="1"/>
</dbReference>
<evidence type="ECO:0000256" key="2">
    <source>
        <dbReference type="ARBA" id="ARBA00022723"/>
    </source>
</evidence>
<dbReference type="GO" id="GO:0046872">
    <property type="term" value="F:metal ion binding"/>
    <property type="evidence" value="ECO:0007669"/>
    <property type="project" value="UniProtKB-KW"/>
</dbReference>
<dbReference type="Proteomes" id="UP000245934">
    <property type="component" value="Unassembled WGS sequence"/>
</dbReference>
<dbReference type="PANTHER" id="PTHR43726">
    <property type="entry name" value="3-METHYLORNITHINE SYNTHASE"/>
    <property type="match status" value="1"/>
</dbReference>
<dbReference type="GO" id="GO:0016740">
    <property type="term" value="F:transferase activity"/>
    <property type="evidence" value="ECO:0007669"/>
    <property type="project" value="TreeGrafter"/>
</dbReference>
<dbReference type="InterPro" id="IPR007197">
    <property type="entry name" value="rSAM"/>
</dbReference>
<dbReference type="CDD" id="cd01335">
    <property type="entry name" value="Radical_SAM"/>
    <property type="match status" value="1"/>
</dbReference>
<evidence type="ECO:0000313" key="7">
    <source>
        <dbReference type="Proteomes" id="UP000245934"/>
    </source>
</evidence>
<dbReference type="SFLD" id="SFLDS00029">
    <property type="entry name" value="Radical_SAM"/>
    <property type="match status" value="1"/>
</dbReference>
<evidence type="ECO:0000256" key="4">
    <source>
        <dbReference type="ARBA" id="ARBA00023014"/>
    </source>
</evidence>
<dbReference type="GO" id="GO:0051536">
    <property type="term" value="F:iron-sulfur cluster binding"/>
    <property type="evidence" value="ECO:0007669"/>
    <property type="project" value="UniProtKB-KW"/>
</dbReference>
<dbReference type="OrthoDB" id="15118at2157"/>
<proteinExistence type="predicted"/>
<name>A0A2V2N1F6_9EURY</name>
<dbReference type="InterPro" id="IPR058240">
    <property type="entry name" value="rSAM_sf"/>
</dbReference>
<reference evidence="6 7" key="1">
    <citation type="submission" date="2018-05" db="EMBL/GenBank/DDBJ databases">
        <title>Draft genome of Methanospirillum stamsii Pt1.</title>
        <authorList>
            <person name="Dueholm M.S."/>
            <person name="Nielsen P.H."/>
            <person name="Bakmann L.F."/>
            <person name="Otzen D.E."/>
        </authorList>
    </citation>
    <scope>NUCLEOTIDE SEQUENCE [LARGE SCALE GENOMIC DNA]</scope>
    <source>
        <strain evidence="6 7">Pt1</strain>
    </source>
</reference>
<keyword evidence="7" id="KW-1185">Reference proteome</keyword>
<dbReference type="InterPro" id="IPR006638">
    <property type="entry name" value="Elp3/MiaA/NifB-like_rSAM"/>
</dbReference>
<dbReference type="EMBL" id="QGMZ01000027">
    <property type="protein sequence ID" value="PWR72405.1"/>
    <property type="molecule type" value="Genomic_DNA"/>
</dbReference>
<accession>A0A2V2N1F6</accession>
<dbReference type="PROSITE" id="PS51918">
    <property type="entry name" value="RADICAL_SAM"/>
    <property type="match status" value="1"/>
</dbReference>
<dbReference type="RefSeq" id="WP_109941465.1">
    <property type="nucleotide sequence ID" value="NZ_CP176366.1"/>
</dbReference>
<keyword evidence="2" id="KW-0479">Metal-binding</keyword>
<evidence type="ECO:0000259" key="5">
    <source>
        <dbReference type="PROSITE" id="PS51918"/>
    </source>
</evidence>